<comment type="caution">
    <text evidence="1">The sequence shown here is derived from an EMBL/GenBank/DDBJ whole genome shotgun (WGS) entry which is preliminary data.</text>
</comment>
<evidence type="ECO:0000313" key="2">
    <source>
        <dbReference type="Proteomes" id="UP000584587"/>
    </source>
</evidence>
<dbReference type="Pfam" id="PF11428">
    <property type="entry name" value="DUF3196"/>
    <property type="match status" value="1"/>
</dbReference>
<name>A0A846U2N0_9MOLU</name>
<dbReference type="AlphaFoldDB" id="A0A846U2N0"/>
<protein>
    <submittedName>
        <fullName evidence="1">DUF3196 family protein</fullName>
    </submittedName>
</protein>
<dbReference type="EMBL" id="JAAVVK010000002">
    <property type="protein sequence ID" value="NKE38779.1"/>
    <property type="molecule type" value="Genomic_DNA"/>
</dbReference>
<dbReference type="Proteomes" id="UP000584587">
    <property type="component" value="Unassembled WGS sequence"/>
</dbReference>
<evidence type="ECO:0000313" key="1">
    <source>
        <dbReference type="EMBL" id="NKE38779.1"/>
    </source>
</evidence>
<dbReference type="SUPFAM" id="SSF116965">
    <property type="entry name" value="Hypothetical protein MPN330"/>
    <property type="match status" value="1"/>
</dbReference>
<keyword evidence="2" id="KW-1185">Reference proteome</keyword>
<accession>A0A846U2N0</accession>
<proteinExistence type="predicted"/>
<gene>
    <name evidence="1" type="ORF">HER12_03350</name>
</gene>
<dbReference type="RefSeq" id="WP_168105249.1">
    <property type="nucleotide sequence ID" value="NZ_CP051215.1"/>
</dbReference>
<sequence length="253" mass="29650">MDNYYHEIIAKINHLISKRAWDQALILVQEELAVTYIPKQYQEQFEKLYSDIVFNLKMVQENKEAADSIWPLAMISKVISNPLEEEQHPIAFYHLQNYNVRLILPVIIEYLLNPNISNINKTRLVMLLKNQGIKEEFQVVKSHGTFSINPIKFPLWYDLKIYQNISKLLEQKVYSENPSLFQICGFLLNNYFESLMPKVPNLKHTNAIAAAIYVRACSLQFIRVTLLSSTKMFHSTSELIKKYLLDLNQHKIT</sequence>
<dbReference type="InterPro" id="IPR024503">
    <property type="entry name" value="DUF3196"/>
</dbReference>
<organism evidence="1 2">
    <name type="scientific">Spiroplasma platyhelix PALS-1</name>
    <dbReference type="NCBI Taxonomy" id="1276218"/>
    <lineage>
        <taxon>Bacteria</taxon>
        <taxon>Bacillati</taxon>
        <taxon>Mycoplasmatota</taxon>
        <taxon>Mollicutes</taxon>
        <taxon>Entomoplasmatales</taxon>
        <taxon>Spiroplasmataceae</taxon>
        <taxon>Spiroplasma</taxon>
    </lineage>
</organism>
<reference evidence="1 2" key="1">
    <citation type="submission" date="2020-04" db="EMBL/GenBank/DDBJ databases">
        <title>Complete genome sequence of Spiroplasma platyhelix ATCC 51748, an insect isolate.</title>
        <authorList>
            <person name="Green E.A."/>
            <person name="Klassen J.L."/>
        </authorList>
    </citation>
    <scope>NUCLEOTIDE SEQUENCE [LARGE SCALE GENOMIC DNA]</scope>
    <source>
        <strain evidence="1 2">PALS-1</strain>
    </source>
</reference>